<organism evidence="1 2">
    <name type="scientific">Mytilus galloprovincialis</name>
    <name type="common">Mediterranean mussel</name>
    <dbReference type="NCBI Taxonomy" id="29158"/>
    <lineage>
        <taxon>Eukaryota</taxon>
        <taxon>Metazoa</taxon>
        <taxon>Spiralia</taxon>
        <taxon>Lophotrochozoa</taxon>
        <taxon>Mollusca</taxon>
        <taxon>Bivalvia</taxon>
        <taxon>Autobranchia</taxon>
        <taxon>Pteriomorphia</taxon>
        <taxon>Mytilida</taxon>
        <taxon>Mytiloidea</taxon>
        <taxon>Mytilidae</taxon>
        <taxon>Mytilinae</taxon>
        <taxon>Mytilus</taxon>
    </lineage>
</organism>
<protein>
    <submittedName>
        <fullName evidence="1">Uncharacterized protein</fullName>
    </submittedName>
</protein>
<reference evidence="1" key="1">
    <citation type="submission" date="2018-11" db="EMBL/GenBank/DDBJ databases">
        <authorList>
            <person name="Alioto T."/>
            <person name="Alioto T."/>
        </authorList>
    </citation>
    <scope>NUCLEOTIDE SEQUENCE</scope>
</reference>
<dbReference type="EMBL" id="UYJE01005987">
    <property type="protein sequence ID" value="VDI42198.1"/>
    <property type="molecule type" value="Genomic_DNA"/>
</dbReference>
<proteinExistence type="predicted"/>
<dbReference type="Proteomes" id="UP000596742">
    <property type="component" value="Unassembled WGS sequence"/>
</dbReference>
<accession>A0A8B6EZQ5</accession>
<dbReference type="OrthoDB" id="2963168at2759"/>
<evidence type="ECO:0000313" key="2">
    <source>
        <dbReference type="Proteomes" id="UP000596742"/>
    </source>
</evidence>
<name>A0A8B6EZQ5_MYTGA</name>
<keyword evidence="2" id="KW-1185">Reference proteome</keyword>
<gene>
    <name evidence="1" type="ORF">MGAL_10B039064</name>
</gene>
<evidence type="ECO:0000313" key="1">
    <source>
        <dbReference type="EMBL" id="VDI42198.1"/>
    </source>
</evidence>
<comment type="caution">
    <text evidence="1">The sequence shown here is derived from an EMBL/GenBank/DDBJ whole genome shotgun (WGS) entry which is preliminary data.</text>
</comment>
<dbReference type="AlphaFoldDB" id="A0A8B6EZQ5"/>
<sequence>MAELKRMGLGDVEHYPCIDEADKKKNRVDDDDKIRMGQTTESITEPSKALALTAGETSSNICALPSSSCTVPPKTLAIAPSTFLPLPNITTASTTLMSTNVGIKGEKFIMVYEPEAASIYARLLPVDKLVGENGDVILKAFDPGRKFIVVDAGGTVLFM</sequence>